<gene>
    <name evidence="1" type="ORF">V1517DRAFT_325744</name>
</gene>
<comment type="caution">
    <text evidence="1">The sequence shown here is derived from an EMBL/GenBank/DDBJ whole genome shotgun (WGS) entry which is preliminary data.</text>
</comment>
<name>A0ACC3TLB2_9ASCO</name>
<evidence type="ECO:0000313" key="1">
    <source>
        <dbReference type="EMBL" id="KAK9321642.1"/>
    </source>
</evidence>
<dbReference type="EMBL" id="MU970093">
    <property type="protein sequence ID" value="KAK9321642.1"/>
    <property type="molecule type" value="Genomic_DNA"/>
</dbReference>
<sequence>MTTPTCKTPQVSRGNPESFSLEDRAPTNPRMAGAAVHSPVNEKNSKNPDPDQYLVKFEGEDDPYCPLNWSFKKKSFTTMMYACCTFGPQFSSSVYGPVIGDVAALYNVSTEVATLGVSLFLIGVGFGPMVFAPISEVYGRKIGVIVPFFISGLFAIGCATASNLQTVIIMRFFQGLFGGAPVSNSGGVLGDIWRPEARGIALVCYSFVVAGGPTLAPVIGASLSVSGDNGWRWTGYLCAAYTFVVAIISAITVPETYHPVLLSKKAKQMRIATQNWAWHSRHDEWDLTFSEVVTKHMARPFAMLLTPIVTAMCTYAAFAFGILYLGVVAIPVEFRIVRGWKEVPSCLPALGMFVGILIGGLMNIYFGRRYARVLRANNGKPIPEERLKATRIGCFLMPLGLFIFGWTSNPKYPWIAPVCGTTVMTIGFFTIFQGCLNYLVDAFLRFSASAIAATTFARSCFAAAFPLFGDIMFNKLGVPWGSSLVAFIAVAMIPIPFVFYRFGPEIRKRNPYSSQVM</sequence>
<accession>A0ACC3TLB2</accession>
<organism evidence="1 2">
    <name type="scientific">Lipomyces orientalis</name>
    <dbReference type="NCBI Taxonomy" id="1233043"/>
    <lineage>
        <taxon>Eukaryota</taxon>
        <taxon>Fungi</taxon>
        <taxon>Dikarya</taxon>
        <taxon>Ascomycota</taxon>
        <taxon>Saccharomycotina</taxon>
        <taxon>Lipomycetes</taxon>
        <taxon>Lipomycetales</taxon>
        <taxon>Lipomycetaceae</taxon>
        <taxon>Lipomyces</taxon>
    </lineage>
</organism>
<protein>
    <submittedName>
        <fullName evidence="1">Major facilitator superfamily domain-containing protein</fullName>
    </submittedName>
</protein>
<proteinExistence type="predicted"/>
<keyword evidence="2" id="KW-1185">Reference proteome</keyword>
<dbReference type="Proteomes" id="UP001489719">
    <property type="component" value="Unassembled WGS sequence"/>
</dbReference>
<reference evidence="2" key="1">
    <citation type="journal article" date="2024" name="Front. Bioeng. Biotechnol.">
        <title>Genome-scale model development and genomic sequencing of the oleaginous clade Lipomyces.</title>
        <authorList>
            <person name="Czajka J.J."/>
            <person name="Han Y."/>
            <person name="Kim J."/>
            <person name="Mondo S.J."/>
            <person name="Hofstad B.A."/>
            <person name="Robles A."/>
            <person name="Haridas S."/>
            <person name="Riley R."/>
            <person name="LaButti K."/>
            <person name="Pangilinan J."/>
            <person name="Andreopoulos W."/>
            <person name="Lipzen A."/>
            <person name="Yan J."/>
            <person name="Wang M."/>
            <person name="Ng V."/>
            <person name="Grigoriev I.V."/>
            <person name="Spatafora J.W."/>
            <person name="Magnuson J.K."/>
            <person name="Baker S.E."/>
            <person name="Pomraning K.R."/>
        </authorList>
    </citation>
    <scope>NUCLEOTIDE SEQUENCE [LARGE SCALE GENOMIC DNA]</scope>
    <source>
        <strain evidence="2">CBS 10300</strain>
    </source>
</reference>
<evidence type="ECO:0000313" key="2">
    <source>
        <dbReference type="Proteomes" id="UP001489719"/>
    </source>
</evidence>